<dbReference type="GO" id="GO:0032259">
    <property type="term" value="P:methylation"/>
    <property type="evidence" value="ECO:0007669"/>
    <property type="project" value="UniProtKB-KW"/>
</dbReference>
<evidence type="ECO:0000256" key="1">
    <source>
        <dbReference type="ARBA" id="ARBA00004123"/>
    </source>
</evidence>
<keyword evidence="3" id="KW-0158">Chromosome</keyword>
<dbReference type="InterPro" id="IPR003616">
    <property type="entry name" value="Post-SET_dom"/>
</dbReference>
<keyword evidence="5" id="KW-0808">Transferase</keyword>
<evidence type="ECO:0000259" key="8">
    <source>
        <dbReference type="PROSITE" id="PS50868"/>
    </source>
</evidence>
<dbReference type="SMART" id="SM00508">
    <property type="entry name" value="PostSET"/>
    <property type="match status" value="1"/>
</dbReference>
<evidence type="ECO:0000256" key="2">
    <source>
        <dbReference type="ARBA" id="ARBA00004286"/>
    </source>
</evidence>
<keyword evidence="7" id="KW-0539">Nucleus</keyword>
<dbReference type="InterPro" id="IPR001214">
    <property type="entry name" value="SET_dom"/>
</dbReference>
<dbReference type="OrthoDB" id="1458635at2759"/>
<evidence type="ECO:0000256" key="7">
    <source>
        <dbReference type="ARBA" id="ARBA00023242"/>
    </source>
</evidence>
<dbReference type="InterPro" id="IPR046341">
    <property type="entry name" value="SET_dom_sf"/>
</dbReference>
<protein>
    <recommendedName>
        <fullName evidence="8">Post-SET domain-containing protein</fullName>
    </recommendedName>
</protein>
<evidence type="ECO:0000313" key="9">
    <source>
        <dbReference type="EMBL" id="ESW10275.1"/>
    </source>
</evidence>
<dbReference type="EMBL" id="CM002296">
    <property type="protein sequence ID" value="ESW10275.1"/>
    <property type="molecule type" value="Genomic_DNA"/>
</dbReference>
<dbReference type="Pfam" id="PF00856">
    <property type="entry name" value="SET"/>
    <property type="match status" value="1"/>
</dbReference>
<evidence type="ECO:0000256" key="4">
    <source>
        <dbReference type="ARBA" id="ARBA00022603"/>
    </source>
</evidence>
<evidence type="ECO:0000256" key="3">
    <source>
        <dbReference type="ARBA" id="ARBA00022454"/>
    </source>
</evidence>
<organism evidence="9 10">
    <name type="scientific">Phaseolus vulgaris</name>
    <name type="common">Kidney bean</name>
    <name type="synonym">French bean</name>
    <dbReference type="NCBI Taxonomy" id="3885"/>
    <lineage>
        <taxon>Eukaryota</taxon>
        <taxon>Viridiplantae</taxon>
        <taxon>Streptophyta</taxon>
        <taxon>Embryophyta</taxon>
        <taxon>Tracheophyta</taxon>
        <taxon>Spermatophyta</taxon>
        <taxon>Magnoliopsida</taxon>
        <taxon>eudicotyledons</taxon>
        <taxon>Gunneridae</taxon>
        <taxon>Pentapetalae</taxon>
        <taxon>rosids</taxon>
        <taxon>fabids</taxon>
        <taxon>Fabales</taxon>
        <taxon>Fabaceae</taxon>
        <taxon>Papilionoideae</taxon>
        <taxon>50 kb inversion clade</taxon>
        <taxon>NPAAA clade</taxon>
        <taxon>indigoferoid/millettioid clade</taxon>
        <taxon>Phaseoleae</taxon>
        <taxon>Phaseolus</taxon>
    </lineage>
</organism>
<dbReference type="GO" id="GO:0005694">
    <property type="term" value="C:chromosome"/>
    <property type="evidence" value="ECO:0007669"/>
    <property type="project" value="UniProtKB-SubCell"/>
</dbReference>
<dbReference type="eggNOG" id="KOG1081">
    <property type="taxonomic scope" value="Eukaryota"/>
</dbReference>
<sequence length="90" mass="9974">MRQSISCTSELQVDGETRVGVFAARSIEAGEPLTYDYRFVQFGPEVKCNCGAENCQGFLGTKKKIDKLDFCWGSKRKRTSNACITLVTAL</sequence>
<evidence type="ECO:0000256" key="6">
    <source>
        <dbReference type="ARBA" id="ARBA00022691"/>
    </source>
</evidence>
<dbReference type="GO" id="GO:0005634">
    <property type="term" value="C:nucleus"/>
    <property type="evidence" value="ECO:0007669"/>
    <property type="project" value="UniProtKB-SubCell"/>
</dbReference>
<dbReference type="SUPFAM" id="SSF82199">
    <property type="entry name" value="SET domain"/>
    <property type="match status" value="1"/>
</dbReference>
<keyword evidence="4" id="KW-0489">Methyltransferase</keyword>
<dbReference type="PANTHER" id="PTHR22884">
    <property type="entry name" value="SET DOMAIN PROTEINS"/>
    <property type="match status" value="1"/>
</dbReference>
<feature type="domain" description="Post-SET" evidence="8">
    <location>
        <begin position="44"/>
        <end position="60"/>
    </location>
</feature>
<dbReference type="Gene3D" id="2.170.270.10">
    <property type="entry name" value="SET domain"/>
    <property type="match status" value="1"/>
</dbReference>
<dbReference type="PROSITE" id="PS50868">
    <property type="entry name" value="POST_SET"/>
    <property type="match status" value="1"/>
</dbReference>
<dbReference type="GO" id="GO:0008168">
    <property type="term" value="F:methyltransferase activity"/>
    <property type="evidence" value="ECO:0007669"/>
    <property type="project" value="UniProtKB-KW"/>
</dbReference>
<dbReference type="AlphaFoldDB" id="V7AYB0"/>
<gene>
    <name evidence="9" type="ORF">PHAVU_009G195300g</name>
</gene>
<comment type="subcellular location">
    <subcellularLocation>
        <location evidence="2">Chromosome</location>
    </subcellularLocation>
    <subcellularLocation>
        <location evidence="1">Nucleus</location>
    </subcellularLocation>
</comment>
<dbReference type="InterPro" id="IPR050777">
    <property type="entry name" value="SET2_Histone-Lys_MeTrsfase"/>
</dbReference>
<dbReference type="Gramene" id="ESW10275">
    <property type="protein sequence ID" value="ESW10275"/>
    <property type="gene ID" value="PHAVU_009G195300g"/>
</dbReference>
<dbReference type="STRING" id="3885.V7AYB0"/>
<keyword evidence="6" id="KW-0949">S-adenosyl-L-methionine</keyword>
<accession>V7AYB0</accession>
<reference evidence="10" key="1">
    <citation type="journal article" date="2014" name="Nat. Genet.">
        <title>A reference genome for common bean and genome-wide analysis of dual domestications.</title>
        <authorList>
            <person name="Schmutz J."/>
            <person name="McClean P.E."/>
            <person name="Mamidi S."/>
            <person name="Wu G.A."/>
            <person name="Cannon S.B."/>
            <person name="Grimwood J."/>
            <person name="Jenkins J."/>
            <person name="Shu S."/>
            <person name="Song Q."/>
            <person name="Chavarro C."/>
            <person name="Torres-Torres M."/>
            <person name="Geffroy V."/>
            <person name="Moghaddam S.M."/>
            <person name="Gao D."/>
            <person name="Abernathy B."/>
            <person name="Barry K."/>
            <person name="Blair M."/>
            <person name="Brick M.A."/>
            <person name="Chovatia M."/>
            <person name="Gepts P."/>
            <person name="Goodstein D.M."/>
            <person name="Gonzales M."/>
            <person name="Hellsten U."/>
            <person name="Hyten D.L."/>
            <person name="Jia G."/>
            <person name="Kelly J.D."/>
            <person name="Kudrna D."/>
            <person name="Lee R."/>
            <person name="Richard M.M."/>
            <person name="Miklas P.N."/>
            <person name="Osorno J.M."/>
            <person name="Rodrigues J."/>
            <person name="Thareau V."/>
            <person name="Urrea C.A."/>
            <person name="Wang M."/>
            <person name="Yu Y."/>
            <person name="Zhang M."/>
            <person name="Wing R.A."/>
            <person name="Cregan P.B."/>
            <person name="Rokhsar D.S."/>
            <person name="Jackson S.A."/>
        </authorList>
    </citation>
    <scope>NUCLEOTIDE SEQUENCE [LARGE SCALE GENOMIC DNA]</scope>
    <source>
        <strain evidence="10">cv. G19833</strain>
    </source>
</reference>
<evidence type="ECO:0000313" key="10">
    <source>
        <dbReference type="Proteomes" id="UP000000226"/>
    </source>
</evidence>
<proteinExistence type="predicted"/>
<evidence type="ECO:0000256" key="5">
    <source>
        <dbReference type="ARBA" id="ARBA00022679"/>
    </source>
</evidence>
<keyword evidence="10" id="KW-1185">Reference proteome</keyword>
<name>V7AYB0_PHAVU</name>
<dbReference type="Proteomes" id="UP000000226">
    <property type="component" value="Chromosome 9"/>
</dbReference>